<dbReference type="GeneID" id="25336230"/>
<dbReference type="RefSeq" id="XP_013336119.1">
    <property type="nucleotide sequence ID" value="XM_013480665.1"/>
</dbReference>
<accession>U6M609</accession>
<feature type="compositionally biased region" description="Polar residues" evidence="1">
    <location>
        <begin position="28"/>
        <end position="40"/>
    </location>
</feature>
<proteinExistence type="predicted"/>
<dbReference type="AlphaFoldDB" id="U6M609"/>
<dbReference type="VEuPathDB" id="ToxoDB:EMWEY_00022440"/>
<reference evidence="2" key="1">
    <citation type="submission" date="2013-10" db="EMBL/GenBank/DDBJ databases">
        <title>Genomic analysis of the causative agents of coccidiosis in chickens.</title>
        <authorList>
            <person name="Reid A.J."/>
            <person name="Blake D."/>
            <person name="Billington K."/>
            <person name="Browne H."/>
            <person name="Dunn M."/>
            <person name="Hung S."/>
            <person name="Kawahara F."/>
            <person name="Miranda-Saavedra D."/>
            <person name="Mourier T."/>
            <person name="Nagra H."/>
            <person name="Otto T.D."/>
            <person name="Rawlings N."/>
            <person name="Sanchez A."/>
            <person name="Sanders M."/>
            <person name="Subramaniam C."/>
            <person name="Tay Y."/>
            <person name="Dear P."/>
            <person name="Doerig C."/>
            <person name="Gruber A."/>
            <person name="Parkinson J."/>
            <person name="Shirley M."/>
            <person name="Wan K.L."/>
            <person name="Berriman M."/>
            <person name="Tomley F."/>
            <person name="Pain A."/>
        </authorList>
    </citation>
    <scope>NUCLEOTIDE SEQUENCE [LARGE SCALE GENOMIC DNA]</scope>
    <source>
        <strain evidence="2">Weybridge</strain>
    </source>
</reference>
<reference evidence="2" key="2">
    <citation type="submission" date="2013-10" db="EMBL/GenBank/DDBJ databases">
        <authorList>
            <person name="Aslett M."/>
        </authorList>
    </citation>
    <scope>NUCLEOTIDE SEQUENCE [LARGE SCALE GENOMIC DNA]</scope>
    <source>
        <strain evidence="2">Weybridge</strain>
    </source>
</reference>
<dbReference type="Proteomes" id="UP000030763">
    <property type="component" value="Unassembled WGS sequence"/>
</dbReference>
<organism evidence="2 3">
    <name type="scientific">Eimeria maxima</name>
    <name type="common">Coccidian parasite</name>
    <dbReference type="NCBI Taxonomy" id="5804"/>
    <lineage>
        <taxon>Eukaryota</taxon>
        <taxon>Sar</taxon>
        <taxon>Alveolata</taxon>
        <taxon>Apicomplexa</taxon>
        <taxon>Conoidasida</taxon>
        <taxon>Coccidia</taxon>
        <taxon>Eucoccidiorida</taxon>
        <taxon>Eimeriorina</taxon>
        <taxon>Eimeriidae</taxon>
        <taxon>Eimeria</taxon>
    </lineage>
</organism>
<gene>
    <name evidence="2" type="ORF">EMWEY_00022440</name>
</gene>
<evidence type="ECO:0000256" key="1">
    <source>
        <dbReference type="SAM" id="MobiDB-lite"/>
    </source>
</evidence>
<feature type="region of interest" description="Disordered" evidence="1">
    <location>
        <begin position="1"/>
        <end position="50"/>
    </location>
</feature>
<keyword evidence="3" id="KW-1185">Reference proteome</keyword>
<name>U6M609_EIMMA</name>
<sequence length="296" mass="33110">MDSPAPAGSQQSRGSELPPPTGADARPSSGTPEQDTNTDPRSGLVRRQAPEQIVVGEIRQNLDDLKSAILSYYSRLYSQPGRTIEERLDALAAPPFSSTVKMGRLPSVDPALSRSRKQPFIGFPPPNTSVDFLEKEGDAQGPTDKDPSMTYKTFHGISQLPGHKATPDMKGYDNLMGRSLDEARGGQINELLGDLRFKCTAASTRLNTIADHLERECENPDLREWEYTSYPQVRRQPYLGRDPELRRHLLTIYRELCHQSQTNQLRINAIKSKLKVLSLHTQSDMIKLKSDPRIAF</sequence>
<evidence type="ECO:0000313" key="2">
    <source>
        <dbReference type="EMBL" id="CDJ59471.1"/>
    </source>
</evidence>
<protein>
    <submittedName>
        <fullName evidence="2">Uncharacterized protein</fullName>
    </submittedName>
</protein>
<dbReference type="EMBL" id="HG720448">
    <property type="protein sequence ID" value="CDJ59471.1"/>
    <property type="molecule type" value="Genomic_DNA"/>
</dbReference>
<dbReference type="OrthoDB" id="345648at2759"/>
<dbReference type="OMA" id="ANDPVAC"/>
<evidence type="ECO:0000313" key="3">
    <source>
        <dbReference type="Proteomes" id="UP000030763"/>
    </source>
</evidence>